<proteinExistence type="predicted"/>
<keyword evidence="2" id="KW-1185">Reference proteome</keyword>
<sequence>MLTLNELVDELYDKEYFGFKESAVDYTMKIVDFIEARIDNPNIKLSKNKYKKYGRKYLKYKANQRTTWYIFFDDKDGKFLVNYIINNHSHTFSELL</sequence>
<dbReference type="EMBL" id="JABSNO010000012">
    <property type="protein sequence ID" value="NRS92792.1"/>
    <property type="molecule type" value="Genomic_DNA"/>
</dbReference>
<dbReference type="AlphaFoldDB" id="A0A8J8K980"/>
<comment type="caution">
    <text evidence="1">The sequence shown here is derived from an EMBL/GenBank/DDBJ whole genome shotgun (WGS) entry which is preliminary data.</text>
</comment>
<dbReference type="Proteomes" id="UP000610746">
    <property type="component" value="Unassembled WGS sequence"/>
</dbReference>
<organism evidence="1 2">
    <name type="scientific">Frigoriflavimonas asaccharolytica</name>
    <dbReference type="NCBI Taxonomy" id="2735899"/>
    <lineage>
        <taxon>Bacteria</taxon>
        <taxon>Pseudomonadati</taxon>
        <taxon>Bacteroidota</taxon>
        <taxon>Flavobacteriia</taxon>
        <taxon>Flavobacteriales</taxon>
        <taxon>Weeksellaceae</taxon>
        <taxon>Frigoriflavimonas</taxon>
    </lineage>
</organism>
<accession>A0A8J8K980</accession>
<evidence type="ECO:0000313" key="2">
    <source>
        <dbReference type="Proteomes" id="UP000610746"/>
    </source>
</evidence>
<gene>
    <name evidence="1" type="ORF">HNQ03_001872</name>
</gene>
<protein>
    <submittedName>
        <fullName evidence="1">Uncharacterized protein</fullName>
    </submittedName>
</protein>
<name>A0A8J8K980_9FLAO</name>
<reference evidence="1" key="1">
    <citation type="submission" date="2020-05" db="EMBL/GenBank/DDBJ databases">
        <title>Genomic Encyclopedia of Type Strains, Phase IV (KMG-V): Genome sequencing to study the core and pangenomes of soil and plant-associated prokaryotes.</title>
        <authorList>
            <person name="Whitman W."/>
        </authorList>
    </citation>
    <scope>NUCLEOTIDE SEQUENCE</scope>
    <source>
        <strain evidence="1">16F</strain>
    </source>
</reference>
<evidence type="ECO:0000313" key="1">
    <source>
        <dbReference type="EMBL" id="NRS92792.1"/>
    </source>
</evidence>